<dbReference type="EMBL" id="CP043494">
    <property type="protein sequence ID" value="WNG50742.1"/>
    <property type="molecule type" value="Genomic_DNA"/>
</dbReference>
<feature type="transmembrane region" description="Helical" evidence="4">
    <location>
        <begin position="46"/>
        <end position="67"/>
    </location>
</feature>
<dbReference type="SMART" id="SM00387">
    <property type="entry name" value="HATPase_c"/>
    <property type="match status" value="1"/>
</dbReference>
<dbReference type="Gene3D" id="3.30.565.10">
    <property type="entry name" value="Histidine kinase-like ATPase, C-terminal domain"/>
    <property type="match status" value="1"/>
</dbReference>
<organism evidence="6 7">
    <name type="scientific">Archangium minus</name>
    <dbReference type="NCBI Taxonomy" id="83450"/>
    <lineage>
        <taxon>Bacteria</taxon>
        <taxon>Pseudomonadati</taxon>
        <taxon>Myxococcota</taxon>
        <taxon>Myxococcia</taxon>
        <taxon>Myxococcales</taxon>
        <taxon>Cystobacterineae</taxon>
        <taxon>Archangiaceae</taxon>
        <taxon>Archangium</taxon>
    </lineage>
</organism>
<evidence type="ECO:0000313" key="6">
    <source>
        <dbReference type="EMBL" id="WNG50742.1"/>
    </source>
</evidence>
<dbReference type="SMART" id="SM00388">
    <property type="entry name" value="HisKA"/>
    <property type="match status" value="1"/>
</dbReference>
<evidence type="ECO:0000256" key="4">
    <source>
        <dbReference type="SAM" id="Phobius"/>
    </source>
</evidence>
<evidence type="ECO:0000313" key="7">
    <source>
        <dbReference type="Proteomes" id="UP001611383"/>
    </source>
</evidence>
<dbReference type="PANTHER" id="PTHR43065">
    <property type="entry name" value="SENSOR HISTIDINE KINASE"/>
    <property type="match status" value="1"/>
</dbReference>
<proteinExistence type="predicted"/>
<comment type="catalytic activity">
    <reaction evidence="1">
        <text>ATP + protein L-histidine = ADP + protein N-phospho-L-histidine.</text>
        <dbReference type="EC" id="2.7.13.3"/>
    </reaction>
</comment>
<dbReference type="CDD" id="cd00082">
    <property type="entry name" value="HisKA"/>
    <property type="match status" value="1"/>
</dbReference>
<accession>A0ABY9X5S0</accession>
<keyword evidence="4" id="KW-0812">Transmembrane</keyword>
<dbReference type="InterPro" id="IPR003661">
    <property type="entry name" value="HisK_dim/P_dom"/>
</dbReference>
<dbReference type="InterPro" id="IPR005467">
    <property type="entry name" value="His_kinase_dom"/>
</dbReference>
<dbReference type="SUPFAM" id="SSF47384">
    <property type="entry name" value="Homodimeric domain of signal transducing histidine kinase"/>
    <property type="match status" value="1"/>
</dbReference>
<feature type="transmembrane region" description="Helical" evidence="4">
    <location>
        <begin position="88"/>
        <end position="108"/>
    </location>
</feature>
<dbReference type="InterPro" id="IPR036097">
    <property type="entry name" value="HisK_dim/P_sf"/>
</dbReference>
<reference evidence="6 7" key="1">
    <citation type="submission" date="2019-08" db="EMBL/GenBank/DDBJ databases">
        <title>Archangium and Cystobacter genomes.</title>
        <authorList>
            <person name="Chen I.-C.K."/>
            <person name="Wielgoss S."/>
        </authorList>
    </citation>
    <scope>NUCLEOTIDE SEQUENCE [LARGE SCALE GENOMIC DNA]</scope>
    <source>
        <strain evidence="6 7">Cbm 6</strain>
    </source>
</reference>
<keyword evidence="6" id="KW-0808">Transferase</keyword>
<dbReference type="PROSITE" id="PS50109">
    <property type="entry name" value="HIS_KIN"/>
    <property type="match status" value="1"/>
</dbReference>
<keyword evidence="6" id="KW-0418">Kinase</keyword>
<name>A0ABY9X5S0_9BACT</name>
<dbReference type="SUPFAM" id="SSF55874">
    <property type="entry name" value="ATPase domain of HSP90 chaperone/DNA topoisomerase II/histidine kinase"/>
    <property type="match status" value="1"/>
</dbReference>
<feature type="domain" description="Histidine kinase" evidence="5">
    <location>
        <begin position="211"/>
        <end position="425"/>
    </location>
</feature>
<dbReference type="InterPro" id="IPR003594">
    <property type="entry name" value="HATPase_dom"/>
</dbReference>
<evidence type="ECO:0000256" key="1">
    <source>
        <dbReference type="ARBA" id="ARBA00000085"/>
    </source>
</evidence>
<dbReference type="PANTHER" id="PTHR43065:SF42">
    <property type="entry name" value="TWO-COMPONENT SENSOR PPRA"/>
    <property type="match status" value="1"/>
</dbReference>
<dbReference type="EC" id="2.7.13.3" evidence="2"/>
<keyword evidence="4" id="KW-0472">Membrane</keyword>
<dbReference type="Pfam" id="PF02518">
    <property type="entry name" value="HATPase_c"/>
    <property type="match status" value="1"/>
</dbReference>
<keyword evidence="7" id="KW-1185">Reference proteome</keyword>
<dbReference type="InterPro" id="IPR004358">
    <property type="entry name" value="Sig_transdc_His_kin-like_C"/>
</dbReference>
<evidence type="ECO:0000259" key="5">
    <source>
        <dbReference type="PROSITE" id="PS50109"/>
    </source>
</evidence>
<feature type="transmembrane region" description="Helical" evidence="4">
    <location>
        <begin position="21"/>
        <end position="40"/>
    </location>
</feature>
<protein>
    <recommendedName>
        <fullName evidence="2">histidine kinase</fullName>
        <ecNumber evidence="2">2.7.13.3</ecNumber>
    </recommendedName>
</protein>
<dbReference type="Pfam" id="PF00512">
    <property type="entry name" value="HisKA"/>
    <property type="match status" value="1"/>
</dbReference>
<keyword evidence="3" id="KW-0597">Phosphoprotein</keyword>
<gene>
    <name evidence="6" type="ORF">F0U60_46405</name>
</gene>
<keyword evidence="4" id="KW-1133">Transmembrane helix</keyword>
<dbReference type="Gene3D" id="1.10.287.130">
    <property type="match status" value="1"/>
</dbReference>
<sequence>MQAEAKQVGSWEEADPEQVHRGILPIASLGPLALNIALVIRFWGQWSVVLGVVGILVGNTLLHVLAIEWTARRFSRAAAESVRTLNNVVGISLAGVLTHWSPLVWAVVPYNMVWFYGMDRWVYPRMAFYLVAMNAVALSTGSSVELALAFDLFGISAFLVSQKRAELLRLMLGNAHRQRVELEKAHQEVQQMHQRALERERLSSLGMLAAGVAHEINNPMSFVTSNVNSMLRDMKDEPHLSELMKEYRDDVLPATLDGIKRVNSIVADLRRFARGDPEAHVAFDFDAEVQTALRIAQGQLGHVRVEKELSGVGTVVGRPRQIVQVLVNLLVNAGQATAPGGLVRVTTNRDSHWIFVQVRDTGSGMSEETKRHLFEPFFTTKPEGQGTGLGLSVVHGIVRSHGGRIEVESELGRGTCFTLRLPLVPPLLEYEPSSDGGMRRRPA</sequence>
<dbReference type="PRINTS" id="PR00344">
    <property type="entry name" value="BCTRLSENSOR"/>
</dbReference>
<dbReference type="GO" id="GO:0016301">
    <property type="term" value="F:kinase activity"/>
    <property type="evidence" value="ECO:0007669"/>
    <property type="project" value="UniProtKB-KW"/>
</dbReference>
<evidence type="ECO:0000256" key="3">
    <source>
        <dbReference type="ARBA" id="ARBA00022553"/>
    </source>
</evidence>
<evidence type="ECO:0000256" key="2">
    <source>
        <dbReference type="ARBA" id="ARBA00012438"/>
    </source>
</evidence>
<dbReference type="InterPro" id="IPR036890">
    <property type="entry name" value="HATPase_C_sf"/>
</dbReference>
<dbReference type="Proteomes" id="UP001611383">
    <property type="component" value="Chromosome"/>
</dbReference>